<accession>A0AAV4HD62</accession>
<protein>
    <submittedName>
        <fullName evidence="1">Uncharacterized protein</fullName>
    </submittedName>
</protein>
<keyword evidence="2" id="KW-1185">Reference proteome</keyword>
<evidence type="ECO:0000313" key="1">
    <source>
        <dbReference type="EMBL" id="GFR94671.1"/>
    </source>
</evidence>
<gene>
    <name evidence="1" type="ORF">ElyMa_006255600</name>
</gene>
<name>A0AAV4HD62_9GAST</name>
<evidence type="ECO:0000313" key="2">
    <source>
        <dbReference type="Proteomes" id="UP000762676"/>
    </source>
</evidence>
<dbReference type="EMBL" id="BMAT01012562">
    <property type="protein sequence ID" value="GFR94671.1"/>
    <property type="molecule type" value="Genomic_DNA"/>
</dbReference>
<reference evidence="1 2" key="1">
    <citation type="journal article" date="2021" name="Elife">
        <title>Chloroplast acquisition without the gene transfer in kleptoplastic sea slugs, Plakobranchus ocellatus.</title>
        <authorList>
            <person name="Maeda T."/>
            <person name="Takahashi S."/>
            <person name="Yoshida T."/>
            <person name="Shimamura S."/>
            <person name="Takaki Y."/>
            <person name="Nagai Y."/>
            <person name="Toyoda A."/>
            <person name="Suzuki Y."/>
            <person name="Arimoto A."/>
            <person name="Ishii H."/>
            <person name="Satoh N."/>
            <person name="Nishiyama T."/>
            <person name="Hasebe M."/>
            <person name="Maruyama T."/>
            <person name="Minagawa J."/>
            <person name="Obokata J."/>
            <person name="Shigenobu S."/>
        </authorList>
    </citation>
    <scope>NUCLEOTIDE SEQUENCE [LARGE SCALE GENOMIC DNA]</scope>
</reference>
<sequence length="147" mass="16824">MNGNPDRSQDPRDILEILCQIHFSKLLQRVPWRHISLVQRDNTQLAFSDIFDINNNTHTDMKPAYGDPRHLHSCPLPVVITKIKRKTRAASCLPPDNSSAYQLADNASRRREARRFDENPCLGVGASRWCMVAFHENPRKPKESPAP</sequence>
<proteinExistence type="predicted"/>
<dbReference type="Proteomes" id="UP000762676">
    <property type="component" value="Unassembled WGS sequence"/>
</dbReference>
<comment type="caution">
    <text evidence="1">The sequence shown here is derived from an EMBL/GenBank/DDBJ whole genome shotgun (WGS) entry which is preliminary data.</text>
</comment>
<organism evidence="1 2">
    <name type="scientific">Elysia marginata</name>
    <dbReference type="NCBI Taxonomy" id="1093978"/>
    <lineage>
        <taxon>Eukaryota</taxon>
        <taxon>Metazoa</taxon>
        <taxon>Spiralia</taxon>
        <taxon>Lophotrochozoa</taxon>
        <taxon>Mollusca</taxon>
        <taxon>Gastropoda</taxon>
        <taxon>Heterobranchia</taxon>
        <taxon>Euthyneura</taxon>
        <taxon>Panpulmonata</taxon>
        <taxon>Sacoglossa</taxon>
        <taxon>Placobranchoidea</taxon>
        <taxon>Plakobranchidae</taxon>
        <taxon>Elysia</taxon>
    </lineage>
</organism>
<dbReference type="AlphaFoldDB" id="A0AAV4HD62"/>